<reference evidence="2" key="1">
    <citation type="submission" date="2024-07" db="EMBL/GenBank/DDBJ databases">
        <authorList>
            <person name="Biller S.J."/>
        </authorList>
    </citation>
    <scope>NUCLEOTIDE SEQUENCE</scope>
    <source>
        <strain evidence="2">WC2420</strain>
    </source>
</reference>
<dbReference type="AlphaFoldDB" id="A0AB39VNH2"/>
<keyword evidence="1" id="KW-0175">Coiled coil</keyword>
<proteinExistence type="predicted"/>
<evidence type="ECO:0000256" key="1">
    <source>
        <dbReference type="SAM" id="Coils"/>
    </source>
</evidence>
<protein>
    <recommendedName>
        <fullName evidence="3">Phage protein</fullName>
    </recommendedName>
</protein>
<evidence type="ECO:0008006" key="3">
    <source>
        <dbReference type="Google" id="ProtNLM"/>
    </source>
</evidence>
<evidence type="ECO:0000313" key="2">
    <source>
        <dbReference type="EMBL" id="XDU71136.1"/>
    </source>
</evidence>
<dbReference type="EMBL" id="CP165628">
    <property type="protein sequence ID" value="XDU71136.1"/>
    <property type="molecule type" value="Genomic_DNA"/>
</dbReference>
<organism evidence="2">
    <name type="scientific">Rouxiella sp. WC2420</name>
    <dbReference type="NCBI Taxonomy" id="3234145"/>
    <lineage>
        <taxon>Bacteria</taxon>
        <taxon>Pseudomonadati</taxon>
        <taxon>Pseudomonadota</taxon>
        <taxon>Gammaproteobacteria</taxon>
        <taxon>Enterobacterales</taxon>
        <taxon>Yersiniaceae</taxon>
        <taxon>Rouxiella</taxon>
    </lineage>
</organism>
<sequence length="53" mass="6151">MKTRKEIELELALYSSQMQVLQKESELIRLGAIGLESKIKNAKDELIEFDNKK</sequence>
<accession>A0AB39VNH2</accession>
<dbReference type="RefSeq" id="WP_369788493.1">
    <property type="nucleotide sequence ID" value="NZ_CP165628.1"/>
</dbReference>
<feature type="coiled-coil region" evidence="1">
    <location>
        <begin position="4"/>
        <end position="52"/>
    </location>
</feature>
<name>A0AB39VNH2_9GAMM</name>
<gene>
    <name evidence="2" type="ORF">AB3G37_16425</name>
</gene>